<evidence type="ECO:0000256" key="3">
    <source>
        <dbReference type="ARBA" id="ARBA00022741"/>
    </source>
</evidence>
<evidence type="ECO:0000313" key="8">
    <source>
        <dbReference type="Proteomes" id="UP000295129"/>
    </source>
</evidence>
<evidence type="ECO:0000313" key="7">
    <source>
        <dbReference type="EMBL" id="TDN48154.1"/>
    </source>
</evidence>
<dbReference type="GO" id="GO:0005524">
    <property type="term" value="F:ATP binding"/>
    <property type="evidence" value="ECO:0007669"/>
    <property type="project" value="UniProtKB-KW"/>
</dbReference>
<dbReference type="RefSeq" id="WP_133593712.1">
    <property type="nucleotide sequence ID" value="NZ_SNVV01000016.1"/>
</dbReference>
<dbReference type="InterPro" id="IPR005494">
    <property type="entry name" value="GSPS_pre-ATP-grasp-like_dom"/>
</dbReference>
<keyword evidence="5" id="KW-0460">Magnesium</keyword>
<evidence type="ECO:0000259" key="6">
    <source>
        <dbReference type="Pfam" id="PF03738"/>
    </source>
</evidence>
<dbReference type="Proteomes" id="UP000295129">
    <property type="component" value="Unassembled WGS sequence"/>
</dbReference>
<dbReference type="AlphaFoldDB" id="A0A4R6DTZ8"/>
<dbReference type="OrthoDB" id="9765517at2"/>
<dbReference type="InterPro" id="IPR016185">
    <property type="entry name" value="PreATP-grasp_dom_sf"/>
</dbReference>
<dbReference type="GO" id="GO:0046872">
    <property type="term" value="F:metal ion binding"/>
    <property type="evidence" value="ECO:0007669"/>
    <property type="project" value="UniProtKB-KW"/>
</dbReference>
<keyword evidence="8" id="KW-1185">Reference proteome</keyword>
<feature type="domain" description="Glutathionylspermidine synthase pre-ATP-grasp-like" evidence="6">
    <location>
        <begin position="13"/>
        <end position="376"/>
    </location>
</feature>
<dbReference type="SUPFAM" id="SSF56059">
    <property type="entry name" value="Glutathione synthetase ATP-binding domain-like"/>
    <property type="match status" value="1"/>
</dbReference>
<dbReference type="Pfam" id="PF03738">
    <property type="entry name" value="GSP_synth"/>
    <property type="match status" value="1"/>
</dbReference>
<organism evidence="7 8">
    <name type="scientific">Azoarcus indigens</name>
    <dbReference type="NCBI Taxonomy" id="29545"/>
    <lineage>
        <taxon>Bacteria</taxon>
        <taxon>Pseudomonadati</taxon>
        <taxon>Pseudomonadota</taxon>
        <taxon>Betaproteobacteria</taxon>
        <taxon>Rhodocyclales</taxon>
        <taxon>Zoogloeaceae</taxon>
        <taxon>Azoarcus</taxon>
    </lineage>
</organism>
<keyword evidence="1" id="KW-0436">Ligase</keyword>
<dbReference type="Gene3D" id="3.30.1490.330">
    <property type="match status" value="1"/>
</dbReference>
<name>A0A4R6DTZ8_9RHOO</name>
<gene>
    <name evidence="7" type="ORF">C7389_11659</name>
</gene>
<evidence type="ECO:0000256" key="1">
    <source>
        <dbReference type="ARBA" id="ARBA00022598"/>
    </source>
</evidence>
<evidence type="ECO:0000256" key="5">
    <source>
        <dbReference type="ARBA" id="ARBA00022842"/>
    </source>
</evidence>
<reference evidence="7 8" key="1">
    <citation type="submission" date="2019-03" db="EMBL/GenBank/DDBJ databases">
        <title>Genomic Encyclopedia of Type Strains, Phase IV (KMG-IV): sequencing the most valuable type-strain genomes for metagenomic binning, comparative biology and taxonomic classification.</title>
        <authorList>
            <person name="Goeker M."/>
        </authorList>
    </citation>
    <scope>NUCLEOTIDE SEQUENCE [LARGE SCALE GENOMIC DNA]</scope>
    <source>
        <strain evidence="7 8">DSM 12121</strain>
    </source>
</reference>
<accession>A0A4R6DTZ8</accession>
<keyword evidence="2" id="KW-0479">Metal-binding</keyword>
<comment type="caution">
    <text evidence="7">The sequence shown here is derived from an EMBL/GenBank/DDBJ whole genome shotgun (WGS) entry which is preliminary data.</text>
</comment>
<proteinExistence type="predicted"/>
<protein>
    <submittedName>
        <fullName evidence="7">Glutathionylspermidine synthase</fullName>
    </submittedName>
</protein>
<sequence>MRRLDIAPRKDYRQRLEQIGFSFHSWDDYWHENACYAFSAAQIDELEAATEELHALCVDAARFVIERDRFDQLGIPAAFHQPIADAFARGEPSLYGRFDLAYDGHHPPKLLEYNADTPTSLLETAVAQWYWLEEYRAASGRELDQFNSVHEKLVARWRAIAGAGLAQVDFASVADNEEDWVCTHYLMDTAAQAGLGTSHIYMEDIGWDPLLRAFVDLAGRPLQTLFKLYPWEWLMREPFSEHIPGCSTRFVEPMWKALLSCKGLLPILWERNPGHPNLLEAHFTPGRLASYARKPLFSREGANIELYENGELHHSDGGPYGAEGHIYQALHPLARFGPGYPVIGAWVVGDEAAGMCIREDDTPITTNLARFVPHYFD</sequence>
<keyword evidence="4" id="KW-0067">ATP-binding</keyword>
<dbReference type="GO" id="GO:0016874">
    <property type="term" value="F:ligase activity"/>
    <property type="evidence" value="ECO:0007669"/>
    <property type="project" value="UniProtKB-KW"/>
</dbReference>
<dbReference type="EMBL" id="SNVV01000016">
    <property type="protein sequence ID" value="TDN48154.1"/>
    <property type="molecule type" value="Genomic_DNA"/>
</dbReference>
<evidence type="ECO:0000256" key="4">
    <source>
        <dbReference type="ARBA" id="ARBA00022840"/>
    </source>
</evidence>
<dbReference type="SUPFAM" id="SSF52440">
    <property type="entry name" value="PreATP-grasp domain"/>
    <property type="match status" value="1"/>
</dbReference>
<keyword evidence="3" id="KW-0547">Nucleotide-binding</keyword>
<evidence type="ECO:0000256" key="2">
    <source>
        <dbReference type="ARBA" id="ARBA00022723"/>
    </source>
</evidence>